<dbReference type="AlphaFoldDB" id="A0A8H7J1A8"/>
<reference evidence="1" key="2">
    <citation type="submission" date="2020-09" db="EMBL/GenBank/DDBJ databases">
        <title>Reference genome assembly for Australian Ascochyta lentis isolate Al4.</title>
        <authorList>
            <person name="Lee R.C."/>
            <person name="Farfan-Caceres L.M."/>
            <person name="Debler J.W."/>
            <person name="Williams A.H."/>
            <person name="Henares B.M."/>
        </authorList>
    </citation>
    <scope>NUCLEOTIDE SEQUENCE</scope>
    <source>
        <strain evidence="1">Al4</strain>
    </source>
</reference>
<evidence type="ECO:0000313" key="1">
    <source>
        <dbReference type="EMBL" id="KAF9696405.1"/>
    </source>
</evidence>
<gene>
    <name evidence="1" type="ORF">EKO04_005669</name>
</gene>
<accession>A0A8H7J1A8</accession>
<organism evidence="1 2">
    <name type="scientific">Ascochyta lentis</name>
    <dbReference type="NCBI Taxonomy" id="205686"/>
    <lineage>
        <taxon>Eukaryota</taxon>
        <taxon>Fungi</taxon>
        <taxon>Dikarya</taxon>
        <taxon>Ascomycota</taxon>
        <taxon>Pezizomycotina</taxon>
        <taxon>Dothideomycetes</taxon>
        <taxon>Pleosporomycetidae</taxon>
        <taxon>Pleosporales</taxon>
        <taxon>Pleosporineae</taxon>
        <taxon>Didymellaceae</taxon>
        <taxon>Ascochyta</taxon>
    </lineage>
</organism>
<keyword evidence="2" id="KW-1185">Reference proteome</keyword>
<dbReference type="SUPFAM" id="SSF54909">
    <property type="entry name" value="Dimeric alpha+beta barrel"/>
    <property type="match status" value="1"/>
</dbReference>
<sequence length="236" mass="25807">MAGVLWVSSKIVEPAKLSVEQLDDWYENEHALEVLRLPGIPSGTRYVATNPTNPSPFLITYEFPDLSYTSSPSFQAVATQTPDQQLVNRIYAHASFDIRFYSEFAIPAHSPSSAPPVPTSAPLLASIAIAPLSGKEGAAEVWVAGKFALGLKHLTGFVRARRFEFLNGVLRERNVVSVPGAPKWLALVEFEDGATEVSGELDGVLGEEGLVEVSVEWYRVKKVWREGDVEKVGQVP</sequence>
<dbReference type="EMBL" id="RZGK01000009">
    <property type="protein sequence ID" value="KAF9696405.1"/>
    <property type="molecule type" value="Genomic_DNA"/>
</dbReference>
<evidence type="ECO:0000313" key="2">
    <source>
        <dbReference type="Proteomes" id="UP000651452"/>
    </source>
</evidence>
<dbReference type="OrthoDB" id="2851338at2759"/>
<reference evidence="1" key="1">
    <citation type="submission" date="2018-12" db="EMBL/GenBank/DDBJ databases">
        <authorList>
            <person name="Syme R.A."/>
            <person name="Farfan-Caceres L."/>
            <person name="Lichtenzveig J."/>
        </authorList>
    </citation>
    <scope>NUCLEOTIDE SEQUENCE</scope>
    <source>
        <strain evidence="1">Al4</strain>
    </source>
</reference>
<proteinExistence type="predicted"/>
<dbReference type="InterPro" id="IPR011008">
    <property type="entry name" value="Dimeric_a/b-barrel"/>
</dbReference>
<comment type="caution">
    <text evidence="1">The sequence shown here is derived from an EMBL/GenBank/DDBJ whole genome shotgun (WGS) entry which is preliminary data.</text>
</comment>
<dbReference type="Proteomes" id="UP000651452">
    <property type="component" value="Unassembled WGS sequence"/>
</dbReference>
<name>A0A8H7J1A8_9PLEO</name>
<protein>
    <submittedName>
        <fullName evidence="1">Uncharacterized protein</fullName>
    </submittedName>
</protein>